<evidence type="ECO:0000313" key="4">
    <source>
        <dbReference type="Proteomes" id="UP001302072"/>
    </source>
</evidence>
<dbReference type="PANTHER" id="PTHR33755:SF7">
    <property type="entry name" value="TOXIN MODULE OF TOXIN-ANTITOXIN SYSTEM RELE_STBE FAMILY"/>
    <property type="match status" value="1"/>
</dbReference>
<dbReference type="InterPro" id="IPR051803">
    <property type="entry name" value="TA_system_RelE-like_toxin"/>
</dbReference>
<evidence type="ECO:0000256" key="2">
    <source>
        <dbReference type="ARBA" id="ARBA00022649"/>
    </source>
</evidence>
<dbReference type="PANTHER" id="PTHR33755">
    <property type="entry name" value="TOXIN PARE1-RELATED"/>
    <property type="match status" value="1"/>
</dbReference>
<dbReference type="InterPro" id="IPR007712">
    <property type="entry name" value="RelE/ParE_toxin"/>
</dbReference>
<dbReference type="Proteomes" id="UP001302072">
    <property type="component" value="Chromosome"/>
</dbReference>
<dbReference type="Pfam" id="PF05016">
    <property type="entry name" value="ParE_toxin"/>
    <property type="match status" value="1"/>
</dbReference>
<proteinExistence type="inferred from homology"/>
<reference evidence="3 4" key="1">
    <citation type="submission" date="2022-12" db="EMBL/GenBank/DDBJ databases">
        <title>Two new species, Stenotrophomonas aracearum and Stenotrophomonas oahuensis, isolated from Anthurium (Araceae family) in Hawaii.</title>
        <authorList>
            <person name="Chunag S.C."/>
            <person name="Dobhal S."/>
            <person name="Alvarez A."/>
            <person name="Arif M."/>
        </authorList>
    </citation>
    <scope>NUCLEOTIDE SEQUENCE [LARGE SCALE GENOMIC DNA]</scope>
    <source>
        <strain evidence="3 4">A5586</strain>
    </source>
</reference>
<keyword evidence="4" id="KW-1185">Reference proteome</keyword>
<dbReference type="InterPro" id="IPR035093">
    <property type="entry name" value="RelE/ParE_toxin_dom_sf"/>
</dbReference>
<evidence type="ECO:0000256" key="1">
    <source>
        <dbReference type="ARBA" id="ARBA00006226"/>
    </source>
</evidence>
<accession>A0ABY9YN50</accession>
<sequence>MTVSGSQYQIAWRPSAARDLERIVDFISDDSPATAAVFGREIRGRTLLLAEHPRIGRTGRPGVPGHVREWVIHQNYIALYRVLEESKTVEILRLCRFP</sequence>
<name>A0ABY9YN50_9GAMM</name>
<gene>
    <name evidence="3" type="ORF">PDM29_17090</name>
</gene>
<dbReference type="Gene3D" id="3.30.2310.20">
    <property type="entry name" value="RelE-like"/>
    <property type="match status" value="1"/>
</dbReference>
<organism evidence="3 4">
    <name type="scientific">Stenotrophomonas oahuensis</name>
    <dbReference type="NCBI Taxonomy" id="3003271"/>
    <lineage>
        <taxon>Bacteria</taxon>
        <taxon>Pseudomonadati</taxon>
        <taxon>Pseudomonadota</taxon>
        <taxon>Gammaproteobacteria</taxon>
        <taxon>Lysobacterales</taxon>
        <taxon>Lysobacteraceae</taxon>
        <taxon>Stenotrophomonas</taxon>
    </lineage>
</organism>
<comment type="similarity">
    <text evidence="1">Belongs to the RelE toxin family.</text>
</comment>
<dbReference type="RefSeq" id="WP_311191249.1">
    <property type="nucleotide sequence ID" value="NZ_CP115541.1"/>
</dbReference>
<protein>
    <submittedName>
        <fullName evidence="3">Type II toxin-antitoxin system RelE/ParE family toxin</fullName>
    </submittedName>
</protein>
<dbReference type="EMBL" id="CP115541">
    <property type="protein sequence ID" value="WNH52036.1"/>
    <property type="molecule type" value="Genomic_DNA"/>
</dbReference>
<keyword evidence="2" id="KW-1277">Toxin-antitoxin system</keyword>
<evidence type="ECO:0000313" key="3">
    <source>
        <dbReference type="EMBL" id="WNH52036.1"/>
    </source>
</evidence>